<evidence type="ECO:0000313" key="1">
    <source>
        <dbReference type="EMBL" id="NYE06414.1"/>
    </source>
</evidence>
<dbReference type="AlphaFoldDB" id="A0A852TGX1"/>
<gene>
    <name evidence="1" type="ORF">F4694_003194</name>
</gene>
<dbReference type="Proteomes" id="UP000548423">
    <property type="component" value="Unassembled WGS sequence"/>
</dbReference>
<accession>A0A852TGX1</accession>
<reference evidence="2" key="2">
    <citation type="submission" date="2020-08" db="EMBL/GenBank/DDBJ databases">
        <title>The Agave Microbiome: Exploring the role of microbial communities in plant adaptations to desert environments.</title>
        <authorList>
            <person name="Partida-Martinez L.P."/>
        </authorList>
    </citation>
    <scope>NUCLEOTIDE SEQUENCE [LARGE SCALE GENOMIC DNA]</scope>
    <source>
        <strain evidence="2">AT2.8</strain>
    </source>
</reference>
<comment type="caution">
    <text evidence="1">The sequence shown here is derived from an EMBL/GenBank/DDBJ whole genome shotgun (WGS) entry which is preliminary data.</text>
</comment>
<reference evidence="2" key="1">
    <citation type="submission" date="2020-07" db="EMBL/GenBank/DDBJ databases">
        <authorList>
            <person name="Partida-Martinez L."/>
            <person name="Huntemann M."/>
            <person name="Clum A."/>
            <person name="Wang J."/>
            <person name="Palaniappan K."/>
            <person name="Ritter S."/>
            <person name="Chen I.-M."/>
            <person name="Stamatis D."/>
            <person name="Reddy T."/>
            <person name="O'Malley R."/>
            <person name="Daum C."/>
            <person name="Shapiro N."/>
            <person name="Ivanova N."/>
            <person name="Kyrpides N."/>
            <person name="Woyke T."/>
        </authorList>
    </citation>
    <scope>NUCLEOTIDE SEQUENCE [LARGE SCALE GENOMIC DNA]</scope>
    <source>
        <strain evidence="2">AT2.8</strain>
    </source>
</reference>
<dbReference type="EMBL" id="JACCBX010000006">
    <property type="protein sequence ID" value="NYE06414.1"/>
    <property type="molecule type" value="Genomic_DNA"/>
</dbReference>
<proteinExistence type="predicted"/>
<name>A0A852TGX1_9BACI</name>
<protein>
    <submittedName>
        <fullName evidence="1">ArsR family metal-binding transcriptional regulator</fullName>
    </submittedName>
</protein>
<organism evidence="1 2">
    <name type="scientific">Neobacillus niacini</name>
    <dbReference type="NCBI Taxonomy" id="86668"/>
    <lineage>
        <taxon>Bacteria</taxon>
        <taxon>Bacillati</taxon>
        <taxon>Bacillota</taxon>
        <taxon>Bacilli</taxon>
        <taxon>Bacillales</taxon>
        <taxon>Bacillaceae</taxon>
        <taxon>Neobacillus</taxon>
    </lineage>
</organism>
<evidence type="ECO:0000313" key="2">
    <source>
        <dbReference type="Proteomes" id="UP000548423"/>
    </source>
</evidence>
<sequence length="48" mass="5594">MWIITVYSKGNNISMFEFNSEQEAREAFKNVSGCKILSEVIYFNDQIV</sequence>